<evidence type="ECO:0000313" key="17">
    <source>
        <dbReference type="EMBL" id="KJD42759.1"/>
    </source>
</evidence>
<dbReference type="CDD" id="cd00075">
    <property type="entry name" value="HATPase"/>
    <property type="match status" value="1"/>
</dbReference>
<dbReference type="GO" id="GO:0005886">
    <property type="term" value="C:plasma membrane"/>
    <property type="evidence" value="ECO:0007669"/>
    <property type="project" value="UniProtKB-SubCell"/>
</dbReference>
<dbReference type="InterPro" id="IPR005467">
    <property type="entry name" value="His_kinase_dom"/>
</dbReference>
<dbReference type="Gene3D" id="6.10.340.10">
    <property type="match status" value="1"/>
</dbReference>
<comment type="caution">
    <text evidence="17">The sequence shown here is derived from an EMBL/GenBank/DDBJ whole genome shotgun (WGS) entry which is preliminary data.</text>
</comment>
<dbReference type="GO" id="GO:0000155">
    <property type="term" value="F:phosphorelay sensor kinase activity"/>
    <property type="evidence" value="ECO:0007669"/>
    <property type="project" value="InterPro"/>
</dbReference>
<dbReference type="PROSITE" id="PS50885">
    <property type="entry name" value="HAMP"/>
    <property type="match status" value="1"/>
</dbReference>
<dbReference type="PROSITE" id="PS50109">
    <property type="entry name" value="HIS_KIN"/>
    <property type="match status" value="1"/>
</dbReference>
<dbReference type="AlphaFoldDB" id="A0A0D7WUV6"/>
<evidence type="ECO:0000259" key="16">
    <source>
        <dbReference type="PROSITE" id="PS50885"/>
    </source>
</evidence>
<organism evidence="17 18">
    <name type="scientific">Paenibacillus terrae</name>
    <dbReference type="NCBI Taxonomy" id="159743"/>
    <lineage>
        <taxon>Bacteria</taxon>
        <taxon>Bacillati</taxon>
        <taxon>Bacillota</taxon>
        <taxon>Bacilli</taxon>
        <taxon>Bacillales</taxon>
        <taxon>Paenibacillaceae</taxon>
        <taxon>Paenibacillus</taxon>
    </lineage>
</organism>
<evidence type="ECO:0000256" key="12">
    <source>
        <dbReference type="ARBA" id="ARBA00023012"/>
    </source>
</evidence>
<evidence type="ECO:0000256" key="14">
    <source>
        <dbReference type="SAM" id="Phobius"/>
    </source>
</evidence>
<keyword evidence="10" id="KW-0067">ATP-binding</keyword>
<dbReference type="GO" id="GO:0005524">
    <property type="term" value="F:ATP binding"/>
    <property type="evidence" value="ECO:0007669"/>
    <property type="project" value="UniProtKB-KW"/>
</dbReference>
<dbReference type="PATRIC" id="fig|159743.3.peg.5872"/>
<feature type="transmembrane region" description="Helical" evidence="14">
    <location>
        <begin position="12"/>
        <end position="31"/>
    </location>
</feature>
<keyword evidence="11 14" id="KW-1133">Transmembrane helix</keyword>
<keyword evidence="13 14" id="KW-0472">Membrane</keyword>
<comment type="catalytic activity">
    <reaction evidence="1">
        <text>ATP + protein L-histidine = ADP + protein N-phospho-L-histidine.</text>
        <dbReference type="EC" id="2.7.13.3"/>
    </reaction>
</comment>
<sequence length="459" mass="51194">MRTMRAKILLSLSIAMLITVCITVVLFIRLIDDLLVNQAKSKLHEQARKAVHIMSDGGFDRLDNAELNYVIKGMLLSADYFILSTDNRIIDSSVSGMEGKKIESLLLIRQGFFASVHPSDHDLAIVHEGVAVLQGKKILFTNEELPGQPFRIFVYSPLSSLRALYVPLMRTTLLSIVASFVVILVIGLMVVSRLVRPLKRLKEAVGNYEPNQPQDSDFPQADKSEIGELIGTFHSMSTRIQQHHHGQIEFLQNVSHELRTPLMSIQGYVYAIQDQVVSQDEGLSIIKVQSQRLIDMVEKLLQLSRLEALNEEWPVSLIDLRSMAEDAVHLLMPVAAERSISLRVEGEGLHVAVPAEQLFRMMLNLLQNAVRHTSTKVVIHLEAGTTPEVVWIIHVDDDGEGLTEEEAAEVFGRFYTGSNGVTGLGLAICRQIASRLNGELICTRSPLGGARFSYIQRML</sequence>
<dbReference type="Pfam" id="PF00672">
    <property type="entry name" value="HAMP"/>
    <property type="match status" value="1"/>
</dbReference>
<dbReference type="PANTHER" id="PTHR45436:SF5">
    <property type="entry name" value="SENSOR HISTIDINE KINASE TRCS"/>
    <property type="match status" value="1"/>
</dbReference>
<dbReference type="PRINTS" id="PR00344">
    <property type="entry name" value="BCTRLSENSOR"/>
</dbReference>
<accession>A0A0D7WUV6</accession>
<dbReference type="InterPro" id="IPR003660">
    <property type="entry name" value="HAMP_dom"/>
</dbReference>
<dbReference type="OrthoDB" id="9780718at2"/>
<dbReference type="InterPro" id="IPR036890">
    <property type="entry name" value="HATPase_C_sf"/>
</dbReference>
<name>A0A0D7WUV6_9BACL</name>
<keyword evidence="5" id="KW-0597">Phosphoprotein</keyword>
<dbReference type="SUPFAM" id="SSF47384">
    <property type="entry name" value="Homodimeric domain of signal transducing histidine kinase"/>
    <property type="match status" value="1"/>
</dbReference>
<dbReference type="RefSeq" id="WP_044648918.1">
    <property type="nucleotide sequence ID" value="NZ_JTHP01000088.1"/>
</dbReference>
<dbReference type="Proteomes" id="UP000032534">
    <property type="component" value="Unassembled WGS sequence"/>
</dbReference>
<evidence type="ECO:0000256" key="7">
    <source>
        <dbReference type="ARBA" id="ARBA00022692"/>
    </source>
</evidence>
<feature type="domain" description="HAMP" evidence="16">
    <location>
        <begin position="192"/>
        <end position="245"/>
    </location>
</feature>
<evidence type="ECO:0000256" key="13">
    <source>
        <dbReference type="ARBA" id="ARBA00023136"/>
    </source>
</evidence>
<evidence type="ECO:0000256" key="1">
    <source>
        <dbReference type="ARBA" id="ARBA00000085"/>
    </source>
</evidence>
<dbReference type="InterPro" id="IPR036097">
    <property type="entry name" value="HisK_dim/P_sf"/>
</dbReference>
<proteinExistence type="predicted"/>
<gene>
    <name evidence="17" type="ORF">QD47_26450</name>
</gene>
<keyword evidence="9 17" id="KW-0418">Kinase</keyword>
<protein>
    <recommendedName>
        <fullName evidence="3">histidine kinase</fullName>
        <ecNumber evidence="3">2.7.13.3</ecNumber>
    </recommendedName>
</protein>
<evidence type="ECO:0000256" key="2">
    <source>
        <dbReference type="ARBA" id="ARBA00004651"/>
    </source>
</evidence>
<dbReference type="InterPro" id="IPR003594">
    <property type="entry name" value="HATPase_dom"/>
</dbReference>
<evidence type="ECO:0000256" key="11">
    <source>
        <dbReference type="ARBA" id="ARBA00022989"/>
    </source>
</evidence>
<dbReference type="InterPro" id="IPR004358">
    <property type="entry name" value="Sig_transdc_His_kin-like_C"/>
</dbReference>
<evidence type="ECO:0000256" key="8">
    <source>
        <dbReference type="ARBA" id="ARBA00022741"/>
    </source>
</evidence>
<dbReference type="EC" id="2.7.13.3" evidence="3"/>
<evidence type="ECO:0000256" key="5">
    <source>
        <dbReference type="ARBA" id="ARBA00022553"/>
    </source>
</evidence>
<dbReference type="CDD" id="cd00082">
    <property type="entry name" value="HisKA"/>
    <property type="match status" value="1"/>
</dbReference>
<dbReference type="SMART" id="SM00388">
    <property type="entry name" value="HisKA"/>
    <property type="match status" value="1"/>
</dbReference>
<dbReference type="Pfam" id="PF00512">
    <property type="entry name" value="HisKA"/>
    <property type="match status" value="1"/>
</dbReference>
<reference evidence="17 18" key="1">
    <citation type="submission" date="2014-11" db="EMBL/GenBank/DDBJ databases">
        <title>Draft Genome Sequences of Paenibacillus polymyxa NRRL B-30509 and Paenibacillus terrae NRRL B-30644, Strains from a Poultry Environment that Produce Tridecaptin A and Paenicidins.</title>
        <authorList>
            <person name="van Belkum M.J."/>
            <person name="Lohans C.T."/>
            <person name="Vederas J.C."/>
        </authorList>
    </citation>
    <scope>NUCLEOTIDE SEQUENCE [LARGE SCALE GENOMIC DNA]</scope>
    <source>
        <strain evidence="17 18">NRRL B-30644</strain>
    </source>
</reference>
<keyword evidence="7 14" id="KW-0812">Transmembrane</keyword>
<dbReference type="Pfam" id="PF02518">
    <property type="entry name" value="HATPase_c"/>
    <property type="match status" value="1"/>
</dbReference>
<dbReference type="InterPro" id="IPR050428">
    <property type="entry name" value="TCS_sensor_his_kinase"/>
</dbReference>
<feature type="transmembrane region" description="Helical" evidence="14">
    <location>
        <begin position="168"/>
        <end position="191"/>
    </location>
</feature>
<dbReference type="SUPFAM" id="SSF55874">
    <property type="entry name" value="ATPase domain of HSP90 chaperone/DNA topoisomerase II/histidine kinase"/>
    <property type="match status" value="1"/>
</dbReference>
<dbReference type="InterPro" id="IPR003661">
    <property type="entry name" value="HisK_dim/P_dom"/>
</dbReference>
<dbReference type="Gene3D" id="3.30.565.10">
    <property type="entry name" value="Histidine kinase-like ATPase, C-terminal domain"/>
    <property type="match status" value="1"/>
</dbReference>
<evidence type="ECO:0000256" key="3">
    <source>
        <dbReference type="ARBA" id="ARBA00012438"/>
    </source>
</evidence>
<dbReference type="EMBL" id="JTHP01000088">
    <property type="protein sequence ID" value="KJD42759.1"/>
    <property type="molecule type" value="Genomic_DNA"/>
</dbReference>
<keyword evidence="18" id="KW-1185">Reference proteome</keyword>
<comment type="subcellular location">
    <subcellularLocation>
        <location evidence="2">Cell membrane</location>
        <topology evidence="2">Multi-pass membrane protein</topology>
    </subcellularLocation>
</comment>
<dbReference type="FunFam" id="1.10.287.130:FF:000001">
    <property type="entry name" value="Two-component sensor histidine kinase"/>
    <property type="match status" value="1"/>
</dbReference>
<evidence type="ECO:0000313" key="18">
    <source>
        <dbReference type="Proteomes" id="UP000032534"/>
    </source>
</evidence>
<evidence type="ECO:0000256" key="10">
    <source>
        <dbReference type="ARBA" id="ARBA00022840"/>
    </source>
</evidence>
<evidence type="ECO:0000259" key="15">
    <source>
        <dbReference type="PROSITE" id="PS50109"/>
    </source>
</evidence>
<evidence type="ECO:0000256" key="6">
    <source>
        <dbReference type="ARBA" id="ARBA00022679"/>
    </source>
</evidence>
<keyword evidence="8" id="KW-0547">Nucleotide-binding</keyword>
<evidence type="ECO:0000256" key="4">
    <source>
        <dbReference type="ARBA" id="ARBA00022475"/>
    </source>
</evidence>
<dbReference type="PANTHER" id="PTHR45436">
    <property type="entry name" value="SENSOR HISTIDINE KINASE YKOH"/>
    <property type="match status" value="1"/>
</dbReference>
<dbReference type="SMART" id="SM00304">
    <property type="entry name" value="HAMP"/>
    <property type="match status" value="1"/>
</dbReference>
<dbReference type="CDD" id="cd06225">
    <property type="entry name" value="HAMP"/>
    <property type="match status" value="1"/>
</dbReference>
<keyword evidence="4" id="KW-1003">Cell membrane</keyword>
<keyword evidence="6" id="KW-0808">Transferase</keyword>
<dbReference type="Gene3D" id="1.10.287.130">
    <property type="match status" value="1"/>
</dbReference>
<evidence type="ECO:0000256" key="9">
    <source>
        <dbReference type="ARBA" id="ARBA00022777"/>
    </source>
</evidence>
<dbReference type="SMART" id="SM00387">
    <property type="entry name" value="HATPase_c"/>
    <property type="match status" value="1"/>
</dbReference>
<keyword evidence="12" id="KW-0902">Two-component regulatory system</keyword>
<feature type="domain" description="Histidine kinase" evidence="15">
    <location>
        <begin position="253"/>
        <end position="459"/>
    </location>
</feature>